<feature type="compositionally biased region" description="Basic and acidic residues" evidence="1">
    <location>
        <begin position="50"/>
        <end position="63"/>
    </location>
</feature>
<dbReference type="RefSeq" id="WP_169021649.1">
    <property type="nucleotide sequence ID" value="NZ_JABBMT010000061.1"/>
</dbReference>
<evidence type="ECO:0000256" key="1">
    <source>
        <dbReference type="SAM" id="MobiDB-lite"/>
    </source>
</evidence>
<name>A0A7Y0HEA6_9GAMM</name>
<evidence type="ECO:0000313" key="2">
    <source>
        <dbReference type="EMBL" id="NMM42757.1"/>
    </source>
</evidence>
<keyword evidence="3" id="KW-1185">Reference proteome</keyword>
<protein>
    <submittedName>
        <fullName evidence="2">Uncharacterized protein</fullName>
    </submittedName>
</protein>
<gene>
    <name evidence="2" type="ORF">HHO47_18630</name>
</gene>
<dbReference type="AlphaFoldDB" id="A0A7Y0HEA6"/>
<evidence type="ECO:0000313" key="3">
    <source>
        <dbReference type="Proteomes" id="UP000570493"/>
    </source>
</evidence>
<dbReference type="Proteomes" id="UP000570493">
    <property type="component" value="Unassembled WGS sequence"/>
</dbReference>
<dbReference type="EMBL" id="JABBMT010000061">
    <property type="protein sequence ID" value="NMM42757.1"/>
    <property type="molecule type" value="Genomic_DNA"/>
</dbReference>
<accession>A0A7Y0HEA6</accession>
<reference evidence="2" key="1">
    <citation type="submission" date="2020-04" db="EMBL/GenBank/DDBJ databases">
        <title>Genome Sequencing for Pseudoaltermonas arctica.</title>
        <authorList>
            <person name="Elkins N.S."/>
        </authorList>
    </citation>
    <scope>NUCLEOTIDE SEQUENCE [LARGE SCALE GENOMIC DNA]</scope>
    <source>
        <strain evidence="2">NEC-BIFX-2020_0012</strain>
    </source>
</reference>
<feature type="region of interest" description="Disordered" evidence="1">
    <location>
        <begin position="31"/>
        <end position="63"/>
    </location>
</feature>
<organism evidence="2 3">
    <name type="scientific">Pseudoalteromonas arctica</name>
    <dbReference type="NCBI Taxonomy" id="394751"/>
    <lineage>
        <taxon>Bacteria</taxon>
        <taxon>Pseudomonadati</taxon>
        <taxon>Pseudomonadota</taxon>
        <taxon>Gammaproteobacteria</taxon>
        <taxon>Alteromonadales</taxon>
        <taxon>Pseudoalteromonadaceae</taxon>
        <taxon>Pseudoalteromonas</taxon>
    </lineage>
</organism>
<sequence length="63" mass="7281">MFWKAVKFIGAVTVDILLDVDDKSEQDKFIDEYNDGTGNVDHYGDSYTEQEARDAHSRGEFYK</sequence>
<comment type="caution">
    <text evidence="2">The sequence shown here is derived from an EMBL/GenBank/DDBJ whole genome shotgun (WGS) entry which is preliminary data.</text>
</comment>
<proteinExistence type="predicted"/>